<name>A0A4S8MVR9_DENBC</name>
<feature type="compositionally biased region" description="Polar residues" evidence="1">
    <location>
        <begin position="73"/>
        <end position="82"/>
    </location>
</feature>
<feature type="compositionally biased region" description="Basic and acidic residues" evidence="1">
    <location>
        <begin position="917"/>
        <end position="928"/>
    </location>
</feature>
<dbReference type="AlphaFoldDB" id="A0A4S8MVR9"/>
<feature type="region of interest" description="Disordered" evidence="1">
    <location>
        <begin position="151"/>
        <end position="370"/>
    </location>
</feature>
<feature type="compositionally biased region" description="Polar residues" evidence="1">
    <location>
        <begin position="553"/>
        <end position="573"/>
    </location>
</feature>
<feature type="region of interest" description="Disordered" evidence="1">
    <location>
        <begin position="42"/>
        <end position="127"/>
    </location>
</feature>
<feature type="compositionally biased region" description="Low complexity" evidence="1">
    <location>
        <begin position="323"/>
        <end position="334"/>
    </location>
</feature>
<evidence type="ECO:0000256" key="1">
    <source>
        <dbReference type="SAM" id="MobiDB-lite"/>
    </source>
</evidence>
<feature type="compositionally biased region" description="Low complexity" evidence="1">
    <location>
        <begin position="413"/>
        <end position="425"/>
    </location>
</feature>
<feature type="compositionally biased region" description="Polar residues" evidence="1">
    <location>
        <begin position="771"/>
        <end position="791"/>
    </location>
</feature>
<reference evidence="2 3" key="1">
    <citation type="journal article" date="2019" name="Nat. Ecol. Evol.">
        <title>Megaphylogeny resolves global patterns of mushroom evolution.</title>
        <authorList>
            <person name="Varga T."/>
            <person name="Krizsan K."/>
            <person name="Foldi C."/>
            <person name="Dima B."/>
            <person name="Sanchez-Garcia M."/>
            <person name="Sanchez-Ramirez S."/>
            <person name="Szollosi G.J."/>
            <person name="Szarkandi J.G."/>
            <person name="Papp V."/>
            <person name="Albert L."/>
            <person name="Andreopoulos W."/>
            <person name="Angelini C."/>
            <person name="Antonin V."/>
            <person name="Barry K.W."/>
            <person name="Bougher N.L."/>
            <person name="Buchanan P."/>
            <person name="Buyck B."/>
            <person name="Bense V."/>
            <person name="Catcheside P."/>
            <person name="Chovatia M."/>
            <person name="Cooper J."/>
            <person name="Damon W."/>
            <person name="Desjardin D."/>
            <person name="Finy P."/>
            <person name="Geml J."/>
            <person name="Haridas S."/>
            <person name="Hughes K."/>
            <person name="Justo A."/>
            <person name="Karasinski D."/>
            <person name="Kautmanova I."/>
            <person name="Kiss B."/>
            <person name="Kocsube S."/>
            <person name="Kotiranta H."/>
            <person name="LaButti K.M."/>
            <person name="Lechner B.E."/>
            <person name="Liimatainen K."/>
            <person name="Lipzen A."/>
            <person name="Lukacs Z."/>
            <person name="Mihaltcheva S."/>
            <person name="Morgado L.N."/>
            <person name="Niskanen T."/>
            <person name="Noordeloos M.E."/>
            <person name="Ohm R.A."/>
            <person name="Ortiz-Santana B."/>
            <person name="Ovrebo C."/>
            <person name="Racz N."/>
            <person name="Riley R."/>
            <person name="Savchenko A."/>
            <person name="Shiryaev A."/>
            <person name="Soop K."/>
            <person name="Spirin V."/>
            <person name="Szebenyi C."/>
            <person name="Tomsovsky M."/>
            <person name="Tulloss R.E."/>
            <person name="Uehling J."/>
            <person name="Grigoriev I.V."/>
            <person name="Vagvolgyi C."/>
            <person name="Papp T."/>
            <person name="Martin F.M."/>
            <person name="Miettinen O."/>
            <person name="Hibbett D.S."/>
            <person name="Nagy L.G."/>
        </authorList>
    </citation>
    <scope>NUCLEOTIDE SEQUENCE [LARGE SCALE GENOMIC DNA]</scope>
    <source>
        <strain evidence="2 3">CBS 962.96</strain>
    </source>
</reference>
<feature type="compositionally biased region" description="Polar residues" evidence="1">
    <location>
        <begin position="700"/>
        <end position="712"/>
    </location>
</feature>
<feature type="compositionally biased region" description="Low complexity" evidence="1">
    <location>
        <begin position="523"/>
        <end position="533"/>
    </location>
</feature>
<keyword evidence="3" id="KW-1185">Reference proteome</keyword>
<feature type="compositionally biased region" description="Polar residues" evidence="1">
    <location>
        <begin position="335"/>
        <end position="365"/>
    </location>
</feature>
<accession>A0A4S8MVR9</accession>
<feature type="compositionally biased region" description="Basic and acidic residues" evidence="1">
    <location>
        <begin position="46"/>
        <end position="60"/>
    </location>
</feature>
<feature type="compositionally biased region" description="Polar residues" evidence="1">
    <location>
        <begin position="192"/>
        <end position="220"/>
    </location>
</feature>
<organism evidence="2 3">
    <name type="scientific">Dendrothele bispora (strain CBS 962.96)</name>
    <dbReference type="NCBI Taxonomy" id="1314807"/>
    <lineage>
        <taxon>Eukaryota</taxon>
        <taxon>Fungi</taxon>
        <taxon>Dikarya</taxon>
        <taxon>Basidiomycota</taxon>
        <taxon>Agaricomycotina</taxon>
        <taxon>Agaricomycetes</taxon>
        <taxon>Agaricomycetidae</taxon>
        <taxon>Agaricales</taxon>
        <taxon>Agaricales incertae sedis</taxon>
        <taxon>Dendrothele</taxon>
    </lineage>
</organism>
<feature type="region of interest" description="Disordered" evidence="1">
    <location>
        <begin position="384"/>
        <end position="795"/>
    </location>
</feature>
<dbReference type="Proteomes" id="UP000297245">
    <property type="component" value="Unassembled WGS sequence"/>
</dbReference>
<feature type="compositionally biased region" description="Low complexity" evidence="1">
    <location>
        <begin position="252"/>
        <end position="266"/>
    </location>
</feature>
<feature type="compositionally biased region" description="Basic and acidic residues" evidence="1">
    <location>
        <begin position="151"/>
        <end position="161"/>
    </location>
</feature>
<evidence type="ECO:0000313" key="3">
    <source>
        <dbReference type="Proteomes" id="UP000297245"/>
    </source>
</evidence>
<feature type="compositionally biased region" description="Polar residues" evidence="1">
    <location>
        <begin position="1"/>
        <end position="20"/>
    </location>
</feature>
<feature type="compositionally biased region" description="Polar residues" evidence="1">
    <location>
        <begin position="443"/>
        <end position="458"/>
    </location>
</feature>
<protein>
    <submittedName>
        <fullName evidence="2">Uncharacterized protein</fullName>
    </submittedName>
</protein>
<proteinExistence type="predicted"/>
<feature type="compositionally biased region" description="Low complexity" evidence="1">
    <location>
        <begin position="172"/>
        <end position="189"/>
    </location>
</feature>
<evidence type="ECO:0000313" key="2">
    <source>
        <dbReference type="EMBL" id="THV07378.1"/>
    </source>
</evidence>
<feature type="region of interest" description="Disordered" evidence="1">
    <location>
        <begin position="916"/>
        <end position="937"/>
    </location>
</feature>
<feature type="compositionally biased region" description="Basic and acidic residues" evidence="1">
    <location>
        <begin position="490"/>
        <end position="509"/>
    </location>
</feature>
<feature type="compositionally biased region" description="Polar residues" evidence="1">
    <location>
        <begin position="741"/>
        <end position="751"/>
    </location>
</feature>
<sequence length="949" mass="102991">MSSWTVLPDATQPSSSPSTQLEEDGLSDTYEYLFNPRSELGSSSVLEKRSCKVESVKRGADLASMTQREELPSSESTTPQSTKPVKPIPSPVLSSPSRPRPRPILPGQRRSNDPCLSFLKPLSQEERNERIRKANVELNKLIHADRILSKKLPQDIHDHHPPTPNKNATEIKTSSKPGLSKKSSSVGKPNDSRPSSSNVSQPYHTSKSHKNGTATATKAQDSLKVKKVGSTTTIREYLSPSKTKSRSRDKPSTSGLLSSTTFLSDSILEITSSEDEPETNSTRPRWREQPVIPRKRSLSPITVSDDEIEVGPITPIKHKAAGSVPSSPSKHMSSTGQSLSSRRPQKLSPKSTFNLFNGNAVTNNSSDHHLPKRVALSLRYVASTPSKPTSKKLGIRSTAAPPSQRSSGKVYASSNFGSGSSLLGSAQITSKSDAEPLSRHGVVTSTSNAGLTKISTMSPIKDEDSTKMTKHPVPTQGPILTSNLGKRKRVCSDRDNLPLKNRRTDKLNRSQDLPIGTEALFLPSSSPEASSSQTPPPMSTEKHPSLFTPEPDNCTQNTNVSTNTPDRNGNAPSASRHYQGMEVPHIDLSTLTVVNKDRARKMNVTPSRTGVRTSPVKLLAPEPLARSDTNNKCDTGFGPQKPPAEQQPIPSLPEKPDADTPEPLAIPDTNKHNTGFETRKSPVEQQPIPTLLERPEADNASCNNRRSPSVTASVHDLDHDPYPTPPTSETASESKDRDRTNSNTVTVTPLQVQVDKSHSSGVGGETAVISPVTQSDTSVSPGPTARQPTSKDTTRIHPYAMPSITKRVFENALNRFRRSRVRLSPVTDATLAPSLSKPSLRIITTQSANSTKIRVSQTPSNISSRASHLPSASLEIKGTTSHERHVGANADHQRVSDEALRLKSAWTKNIGPTSDVPDSRCIDSDQVGHGEWSPTEEELENMQLMYPPD</sequence>
<feature type="region of interest" description="Disordered" evidence="1">
    <location>
        <begin position="1"/>
        <end position="28"/>
    </location>
</feature>
<dbReference type="EMBL" id="ML179038">
    <property type="protein sequence ID" value="THV07378.1"/>
    <property type="molecule type" value="Genomic_DNA"/>
</dbReference>
<gene>
    <name evidence="2" type="ORF">K435DRAFT_848321</name>
</gene>